<evidence type="ECO:0000259" key="5">
    <source>
        <dbReference type="PROSITE" id="PS50931"/>
    </source>
</evidence>
<sequence length="299" mass="33716">MNTNLEYYKIFYHVAKFGSFTEAAKELCISQPAVSQGIKQLEDSLGLQLFRRTAKGAVLTHEGETLFSYVESGYEMFIKGEQKISEILSLDSGEIRIGASDMTLQYYLLPYLEKFHQLYPKIKVQVTNAPTPRTLEHLSSGRIDLGVVSASNSYADFMDNSARSINVKKVRDIEDIFIAGNRFKNLRNKSLSLSDLKDLPLICLEPDTSTRKYVDGFLKSEGVTLAPEFELSTSNMIVQFVMRNLGIGSVVADFAEEYIKNKDVFKLKLSKDIPKRKICVITDSTNMISFAAQRLLELL</sequence>
<keyword evidence="7" id="KW-1185">Reference proteome</keyword>
<reference evidence="6 7" key="1">
    <citation type="submission" date="2017-02" db="EMBL/GenBank/DDBJ databases">
        <authorList>
            <person name="Peterson S.W."/>
        </authorList>
    </citation>
    <scope>NUCLEOTIDE SEQUENCE [LARGE SCALE GENOMIC DNA]</scope>
    <source>
        <strain evidence="6 7">ATCC 17233</strain>
    </source>
</reference>
<dbReference type="InterPro" id="IPR036390">
    <property type="entry name" value="WH_DNA-bd_sf"/>
</dbReference>
<feature type="domain" description="HTH lysR-type" evidence="5">
    <location>
        <begin position="1"/>
        <end position="60"/>
    </location>
</feature>
<dbReference type="InterPro" id="IPR005119">
    <property type="entry name" value="LysR_subst-bd"/>
</dbReference>
<dbReference type="Gene3D" id="1.10.10.10">
    <property type="entry name" value="Winged helix-like DNA-binding domain superfamily/Winged helix DNA-binding domain"/>
    <property type="match status" value="1"/>
</dbReference>
<dbReference type="GO" id="GO:0003700">
    <property type="term" value="F:DNA-binding transcription factor activity"/>
    <property type="evidence" value="ECO:0007669"/>
    <property type="project" value="InterPro"/>
</dbReference>
<organism evidence="6 7">
    <name type="scientific">Eubacterium ruminantium</name>
    <dbReference type="NCBI Taxonomy" id="42322"/>
    <lineage>
        <taxon>Bacteria</taxon>
        <taxon>Bacillati</taxon>
        <taxon>Bacillota</taxon>
        <taxon>Clostridia</taxon>
        <taxon>Eubacteriales</taxon>
        <taxon>Eubacteriaceae</taxon>
        <taxon>Eubacterium</taxon>
    </lineage>
</organism>
<dbReference type="Pfam" id="PF00126">
    <property type="entry name" value="HTH_1"/>
    <property type="match status" value="1"/>
</dbReference>
<dbReference type="PRINTS" id="PR00039">
    <property type="entry name" value="HTHLYSR"/>
</dbReference>
<protein>
    <submittedName>
        <fullName evidence="6">DNA-binding transcriptional regulator, LysR family</fullName>
    </submittedName>
</protein>
<evidence type="ECO:0000313" key="7">
    <source>
        <dbReference type="Proteomes" id="UP000189857"/>
    </source>
</evidence>
<comment type="similarity">
    <text evidence="1">Belongs to the LysR transcriptional regulatory family.</text>
</comment>
<dbReference type="Pfam" id="PF03466">
    <property type="entry name" value="LysR_substrate"/>
    <property type="match status" value="1"/>
</dbReference>
<evidence type="ECO:0000256" key="3">
    <source>
        <dbReference type="ARBA" id="ARBA00023125"/>
    </source>
</evidence>
<dbReference type="PANTHER" id="PTHR30126">
    <property type="entry name" value="HTH-TYPE TRANSCRIPTIONAL REGULATOR"/>
    <property type="match status" value="1"/>
</dbReference>
<keyword evidence="2" id="KW-0805">Transcription regulation</keyword>
<dbReference type="OrthoDB" id="9778774at2"/>
<keyword evidence="4" id="KW-0804">Transcription</keyword>
<name>A0A1T4Q8N8_9FIRM</name>
<keyword evidence="3 6" id="KW-0238">DNA-binding</keyword>
<dbReference type="EMBL" id="FUXA01000017">
    <property type="protein sequence ID" value="SKA00007.1"/>
    <property type="molecule type" value="Genomic_DNA"/>
</dbReference>
<dbReference type="FunFam" id="1.10.10.10:FF:000001">
    <property type="entry name" value="LysR family transcriptional regulator"/>
    <property type="match status" value="1"/>
</dbReference>
<dbReference type="AlphaFoldDB" id="A0A1T4Q8N8"/>
<dbReference type="RefSeq" id="WP_078788095.1">
    <property type="nucleotide sequence ID" value="NZ_FMTO01000017.1"/>
</dbReference>
<dbReference type="Proteomes" id="UP000189857">
    <property type="component" value="Unassembled WGS sequence"/>
</dbReference>
<dbReference type="InterPro" id="IPR000847">
    <property type="entry name" value="LysR_HTH_N"/>
</dbReference>
<dbReference type="InterPro" id="IPR036388">
    <property type="entry name" value="WH-like_DNA-bd_sf"/>
</dbReference>
<dbReference type="PROSITE" id="PS50931">
    <property type="entry name" value="HTH_LYSR"/>
    <property type="match status" value="1"/>
</dbReference>
<evidence type="ECO:0000313" key="6">
    <source>
        <dbReference type="EMBL" id="SKA00007.1"/>
    </source>
</evidence>
<dbReference type="CDD" id="cd05466">
    <property type="entry name" value="PBP2_LTTR_substrate"/>
    <property type="match status" value="1"/>
</dbReference>
<dbReference type="PANTHER" id="PTHR30126:SF64">
    <property type="entry name" value="HTH-TYPE TRANSCRIPTIONAL REGULATOR CITR"/>
    <property type="match status" value="1"/>
</dbReference>
<evidence type="ECO:0000256" key="1">
    <source>
        <dbReference type="ARBA" id="ARBA00009437"/>
    </source>
</evidence>
<dbReference type="SUPFAM" id="SSF46785">
    <property type="entry name" value="Winged helix' DNA-binding domain"/>
    <property type="match status" value="1"/>
</dbReference>
<dbReference type="SUPFAM" id="SSF53850">
    <property type="entry name" value="Periplasmic binding protein-like II"/>
    <property type="match status" value="1"/>
</dbReference>
<proteinExistence type="inferred from homology"/>
<accession>A0A1T4Q8N8</accession>
<dbReference type="GO" id="GO:0000976">
    <property type="term" value="F:transcription cis-regulatory region binding"/>
    <property type="evidence" value="ECO:0007669"/>
    <property type="project" value="TreeGrafter"/>
</dbReference>
<evidence type="ECO:0000256" key="4">
    <source>
        <dbReference type="ARBA" id="ARBA00023163"/>
    </source>
</evidence>
<gene>
    <name evidence="6" type="ORF">SAMN02745110_02304</name>
</gene>
<dbReference type="Gene3D" id="3.40.190.290">
    <property type="match status" value="1"/>
</dbReference>
<evidence type="ECO:0000256" key="2">
    <source>
        <dbReference type="ARBA" id="ARBA00023015"/>
    </source>
</evidence>